<feature type="coiled-coil region" evidence="1">
    <location>
        <begin position="1459"/>
        <end position="1555"/>
    </location>
</feature>
<feature type="compositionally biased region" description="Basic and acidic residues" evidence="2">
    <location>
        <begin position="1015"/>
        <end position="1026"/>
    </location>
</feature>
<feature type="compositionally biased region" description="Basic and acidic residues" evidence="2">
    <location>
        <begin position="1083"/>
        <end position="1145"/>
    </location>
</feature>
<feature type="coiled-coil region" evidence="1">
    <location>
        <begin position="778"/>
        <end position="862"/>
    </location>
</feature>
<feature type="region of interest" description="Disordered" evidence="2">
    <location>
        <begin position="520"/>
        <end position="676"/>
    </location>
</feature>
<feature type="compositionally biased region" description="Polar residues" evidence="2">
    <location>
        <begin position="52"/>
        <end position="69"/>
    </location>
</feature>
<dbReference type="PROSITE" id="PS50151">
    <property type="entry name" value="UVR"/>
    <property type="match status" value="1"/>
</dbReference>
<feature type="region of interest" description="Disordered" evidence="2">
    <location>
        <begin position="2016"/>
        <end position="2041"/>
    </location>
</feature>
<feature type="compositionally biased region" description="Basic and acidic residues" evidence="2">
    <location>
        <begin position="81"/>
        <end position="95"/>
    </location>
</feature>
<evidence type="ECO:0000256" key="2">
    <source>
        <dbReference type="SAM" id="MobiDB-lite"/>
    </source>
</evidence>
<feature type="coiled-coil region" evidence="1">
    <location>
        <begin position="1752"/>
        <end position="1779"/>
    </location>
</feature>
<dbReference type="EMBL" id="JARKIK010000019">
    <property type="protein sequence ID" value="KAK8745424.1"/>
    <property type="molecule type" value="Genomic_DNA"/>
</dbReference>
<feature type="compositionally biased region" description="Basic and acidic residues" evidence="2">
    <location>
        <begin position="167"/>
        <end position="185"/>
    </location>
</feature>
<feature type="compositionally biased region" description="Low complexity" evidence="2">
    <location>
        <begin position="40"/>
        <end position="51"/>
    </location>
</feature>
<evidence type="ECO:0000313" key="5">
    <source>
        <dbReference type="Proteomes" id="UP001445076"/>
    </source>
</evidence>
<feature type="coiled-coil region" evidence="1">
    <location>
        <begin position="1648"/>
        <end position="1724"/>
    </location>
</feature>
<feature type="coiled-coil region" evidence="1">
    <location>
        <begin position="679"/>
        <end position="754"/>
    </location>
</feature>
<keyword evidence="1" id="KW-0175">Coiled coil</keyword>
<feature type="domain" description="UVR" evidence="3">
    <location>
        <begin position="416"/>
        <end position="451"/>
    </location>
</feature>
<organism evidence="4 5">
    <name type="scientific">Cherax quadricarinatus</name>
    <name type="common">Australian red claw crayfish</name>
    <dbReference type="NCBI Taxonomy" id="27406"/>
    <lineage>
        <taxon>Eukaryota</taxon>
        <taxon>Metazoa</taxon>
        <taxon>Ecdysozoa</taxon>
        <taxon>Arthropoda</taxon>
        <taxon>Crustacea</taxon>
        <taxon>Multicrustacea</taxon>
        <taxon>Malacostraca</taxon>
        <taxon>Eumalacostraca</taxon>
        <taxon>Eucarida</taxon>
        <taxon>Decapoda</taxon>
        <taxon>Pleocyemata</taxon>
        <taxon>Astacidea</taxon>
        <taxon>Parastacoidea</taxon>
        <taxon>Parastacidae</taxon>
        <taxon>Cherax</taxon>
    </lineage>
</organism>
<sequence length="2041" mass="235367">MPKVSDPLCPLGFHPQTRWPNRCKRCFRDYNDHKSVKEQSGSTSSLNSLTSYDPNTNSSKSWNKSRPVSWSAQDLRAAVDEAKEQIRSSREDLHRLYGSSRSLSQDLGSLGDLRDGSKDLSNNTDKDTSTGYSSFSSYLAMRTKSPARPALSRTSSLQGTSSTSSSVRRDEEETSKKKEEEEPKSTKFSSEIKTSTPSSSSNVSDTKPSRSSLSSLSEGKTLKSSILPSISETKPPKPPSRLKPSIKLGEIKEATIDEKPKKSIVSLREVKSEDDSADATYVIQLSKPKKEPKRVEIDLQSELDRLQKELKEKVKQIEELSEKSETLERENKELMGKKPKFGDVRKQAELTKMQQKYDDLSEDMKNKNKEIKDLKKEIDKRPLPKDVEKTMEDLRSKLQAAEQLCEELMDENEDYKKEIRALEEEIEEMQDNFREEQADEYRDLKRELEQTAKNCRVLQFKLKKAERRSDMLERDKTEIEEKLSELQVGEGDVDRAEKIKMLEKEVNLAKDVSVKMHEEMEKMRQQLESAEQDKKKLTEKVQDKPVKPGGKYSRSQMMGRQGSQDNTDQLMRDLQDSAEREQDLKDQLKFAEEETKNLRKKVSRVEEENETLALQLKKMSNKAKAIRQKSLERTGSLERSSSLERGSLSRQGSTEKPPVKEPDEGITEDLDPTELKLQLELNEQESSVLRRKIEGLESENERLQKEIKSVLAATESRAIQGDSGLETRKLEKEAELLRAQVLQVEKENERLCDDNTRLQLRVVKRLPLSGTESSYIERQVMDDKVRRLEKKLKEANEKLKTLQVTAAVNVPGTEAEGKTLGPAGSSEVVKLKQEKDRLQGHLEDKDNEIGGLKKKVDDLQVKYDKVFRDCEEMKRSSSYKDRTPKVPKDFTPKATLIKWVNELESECASLHMALTNADKKKKGRPGSEDMTNSRDLEDKLQRERERNEELTRQLKEEREKLDKPLAPKRWSGSHEDDLRRYEDKINTLKKELSQEKERNDELKTKLGEGSTAGSEELRSAQSEKHKLQKELLATQQTVTILEKKLKETEENLKMVERTEKKSKSALEKLESKLGEEMNNLTVAEERQKELTSSWFKERDDLKRELSDSKKAKEKSERDLRSVKRTRDNLESKLEEERQRADDALVTKRKINEELRAVKNEKEELSQEISQLKENISQLEKAKDTSGSKQKRELDTLRKEKEDIISRMTALEIELKAEQKRRERLEKETGNLRNNAKAEVELKKLKEDMETLRQEYKDLEKTRNKEKKESEELRTRYDLLEEDYVVQKAQFTMNRESIEQEYEKLKKDHNTIESELKTLRETYNVRQDTWIKEKLNMQDQLRELENRLNKVSSDPASYSERKRLKDIIEDKNHQIEQLKRDEDSLKDQASYYRRESEDLRHKVEDLEKLQQINEKRTSSLANDTSSYDNTIRELRAKLTSTEKTHKSDLTKIKMKYDSKLKAMTEEVSTLTQHMTKYRRERDTYKEMLDGTQRTIAELKGNTTFRASRADNASEAQQHLLETQELHAQITEFEDKLADARLENTKLKNEVIDQKTNFEIQLCDLQTKLNEYEEDRLLGGGSRRVPGLRTRLELNWQKEREEQQRLIQETATLAKDLRQTLYEVERERDLERLEAKRKIDQLKKTVGQETSDTKTKVQELQRDLLELREAHAKLRQINEKLRREKDRTEVEREAMRDKFLGTSREHLNQQSKMERLMDEMKKVKDLAPLVLGEAIDGKDGSLTKLPGDAKPKTKEEFTESLKKACRNMEELKRMMNLSDDKDRLRRAPSFRRALSDLDSEDEGLPLRPRSQQRGTLHKPGSKSQRSTLYRKTQSLDHQMAEDRNKIWVSTDAGSTTSIDSTMTDDMRRAKYDRDVSLDRISTGSQTSELDAVGEKKKKSVKGMLSKLTKSRSIEETSTGGSIVGAGVKAMGVGMGGSGSDIPTEVEKESKVKKIKGLFKIGQASRSHSTDRSTGREGSSGKTTSTAYESDTASITSITSLESNASTNVPPVLRRFRTRAQPGIMTKAQSISAIGRQGSHETDV</sequence>
<feature type="compositionally biased region" description="Basic and acidic residues" evidence="2">
    <location>
        <begin position="520"/>
        <end position="546"/>
    </location>
</feature>
<feature type="region of interest" description="Disordered" evidence="2">
    <location>
        <begin position="1959"/>
        <end position="1987"/>
    </location>
</feature>
<feature type="compositionally biased region" description="Low complexity" evidence="2">
    <location>
        <begin position="152"/>
        <end position="166"/>
    </location>
</feature>
<dbReference type="PANTHER" id="PTHR15742:SF5">
    <property type="entry name" value="GIRDIN"/>
    <property type="match status" value="1"/>
</dbReference>
<keyword evidence="5" id="KW-1185">Reference proteome</keyword>
<feature type="compositionally biased region" description="Basic and acidic residues" evidence="2">
    <location>
        <begin position="925"/>
        <end position="965"/>
    </location>
</feature>
<gene>
    <name evidence="4" type="ORF">OTU49_000183</name>
</gene>
<feature type="compositionally biased region" description="Basic and acidic residues" evidence="2">
    <location>
        <begin position="1055"/>
        <end position="1075"/>
    </location>
</feature>
<feature type="region of interest" description="Disordered" evidence="2">
    <location>
        <begin position="1792"/>
        <end position="1827"/>
    </location>
</feature>
<accession>A0AAW0Y5K8</accession>
<feature type="compositionally biased region" description="Basic and acidic residues" evidence="2">
    <location>
        <begin position="570"/>
        <end position="597"/>
    </location>
</feature>
<feature type="region of interest" description="Disordered" evidence="2">
    <location>
        <begin position="34"/>
        <end position="69"/>
    </location>
</feature>
<reference evidence="4 5" key="1">
    <citation type="journal article" date="2024" name="BMC Genomics">
        <title>Genome assembly of redclaw crayfish (Cherax quadricarinatus) provides insights into its immune adaptation and hypoxia tolerance.</title>
        <authorList>
            <person name="Liu Z."/>
            <person name="Zheng J."/>
            <person name="Li H."/>
            <person name="Fang K."/>
            <person name="Wang S."/>
            <person name="He J."/>
            <person name="Zhou D."/>
            <person name="Weng S."/>
            <person name="Chi M."/>
            <person name="Gu Z."/>
            <person name="He J."/>
            <person name="Li F."/>
            <person name="Wang M."/>
        </authorList>
    </citation>
    <scope>NUCLEOTIDE SEQUENCE [LARGE SCALE GENOMIC DNA]</scope>
    <source>
        <strain evidence="4">ZL_2023a</strain>
    </source>
</reference>
<feature type="compositionally biased region" description="Low complexity" evidence="2">
    <location>
        <begin position="98"/>
        <end position="111"/>
    </location>
</feature>
<evidence type="ECO:0000313" key="4">
    <source>
        <dbReference type="EMBL" id="KAK8745424.1"/>
    </source>
</evidence>
<feature type="coiled-coil region" evidence="1">
    <location>
        <begin position="296"/>
        <end position="482"/>
    </location>
</feature>
<protein>
    <recommendedName>
        <fullName evidence="3">UVR domain-containing protein</fullName>
    </recommendedName>
</protein>
<feature type="compositionally biased region" description="Polar residues" evidence="2">
    <location>
        <begin position="553"/>
        <end position="569"/>
    </location>
</feature>
<dbReference type="Proteomes" id="UP001445076">
    <property type="component" value="Unassembled WGS sequence"/>
</dbReference>
<evidence type="ECO:0000259" key="3">
    <source>
        <dbReference type="PROSITE" id="PS50151"/>
    </source>
</evidence>
<feature type="compositionally biased region" description="Basic and acidic residues" evidence="2">
    <location>
        <begin position="249"/>
        <end position="261"/>
    </location>
</feature>
<dbReference type="InterPro" id="IPR049885">
    <property type="entry name" value="MTCL1-3"/>
</dbReference>
<feature type="compositionally biased region" description="Polar residues" evidence="2">
    <location>
        <begin position="1973"/>
        <end position="1987"/>
    </location>
</feature>
<feature type="region of interest" description="Disordered" evidence="2">
    <location>
        <begin position="913"/>
        <end position="1026"/>
    </location>
</feature>
<feature type="compositionally biased region" description="Low complexity" evidence="2">
    <location>
        <begin position="186"/>
        <end position="225"/>
    </location>
</feature>
<feature type="region of interest" description="Disordered" evidence="2">
    <location>
        <begin position="81"/>
        <end position="262"/>
    </location>
</feature>
<dbReference type="PANTHER" id="PTHR15742">
    <property type="entry name" value="GIRDIN"/>
    <property type="match status" value="1"/>
</dbReference>
<dbReference type="Gene3D" id="1.10.287.1490">
    <property type="match status" value="1"/>
</dbReference>
<evidence type="ECO:0000256" key="1">
    <source>
        <dbReference type="SAM" id="Coils"/>
    </source>
</evidence>
<feature type="compositionally biased region" description="Low complexity" evidence="2">
    <location>
        <begin position="637"/>
        <end position="652"/>
    </location>
</feature>
<comment type="caution">
    <text evidence="4">The sequence shown here is derived from an EMBL/GenBank/DDBJ whole genome shotgun (WGS) entry which is preliminary data.</text>
</comment>
<proteinExistence type="predicted"/>
<dbReference type="InterPro" id="IPR001943">
    <property type="entry name" value="UVR_dom"/>
</dbReference>
<feature type="compositionally biased region" description="Basic and acidic residues" evidence="2">
    <location>
        <begin position="112"/>
        <end position="128"/>
    </location>
</feature>
<feature type="region of interest" description="Disordered" evidence="2">
    <location>
        <begin position="1055"/>
        <end position="1145"/>
    </location>
</feature>
<name>A0AAW0Y5K8_CHEQU</name>
<feature type="compositionally biased region" description="Basic and acidic residues" evidence="2">
    <location>
        <begin position="972"/>
        <end position="1006"/>
    </location>
</feature>